<dbReference type="PANTHER" id="PTHR47723">
    <property type="entry name" value="OS05G0353850 PROTEIN"/>
    <property type="match status" value="1"/>
</dbReference>
<dbReference type="GO" id="GO:0004523">
    <property type="term" value="F:RNA-DNA hybrid ribonuclease activity"/>
    <property type="evidence" value="ECO:0007669"/>
    <property type="project" value="InterPro"/>
</dbReference>
<sequence length="247" mass="27379">MKILEQARALVDTTLTIKDVITITGQWNIDFIQSHLPHAKANQVLALLAPMNADGPDSLDGKALVLATSRFKVPTNFNVETLTILRGIGKRYGTGKGMGLQEPHQSGAWNTQRGMTIYIHVIHRADHLHQTGGLRHFDTVYIGWKRPQGNWVKLNSDGAYKESCLDLAGCGSLIRDSDGQWLTGYTRKIGTCDALHAVMWGMYEGLKIARRHGFSHLVVESDSKLLVNMVTNNCKINGAILVPIRRI</sequence>
<dbReference type="Gene3D" id="3.30.420.10">
    <property type="entry name" value="Ribonuclease H-like superfamily/Ribonuclease H"/>
    <property type="match status" value="1"/>
</dbReference>
<feature type="domain" description="RNase H type-1" evidence="1">
    <location>
        <begin position="155"/>
        <end position="235"/>
    </location>
</feature>
<dbReference type="InterPro" id="IPR053151">
    <property type="entry name" value="RNase_H-like"/>
</dbReference>
<dbReference type="InterPro" id="IPR036397">
    <property type="entry name" value="RNaseH_sf"/>
</dbReference>
<dbReference type="EMBL" id="DF974150">
    <property type="protein sequence ID" value="GAU45794.1"/>
    <property type="molecule type" value="Genomic_DNA"/>
</dbReference>
<dbReference type="InterPro" id="IPR012337">
    <property type="entry name" value="RNaseH-like_sf"/>
</dbReference>
<dbReference type="GO" id="GO:0003676">
    <property type="term" value="F:nucleic acid binding"/>
    <property type="evidence" value="ECO:0007669"/>
    <property type="project" value="InterPro"/>
</dbReference>
<evidence type="ECO:0000259" key="1">
    <source>
        <dbReference type="Pfam" id="PF13456"/>
    </source>
</evidence>
<proteinExistence type="predicted"/>
<dbReference type="CDD" id="cd06222">
    <property type="entry name" value="RNase_H_like"/>
    <property type="match status" value="1"/>
</dbReference>
<evidence type="ECO:0000313" key="3">
    <source>
        <dbReference type="Proteomes" id="UP000242715"/>
    </source>
</evidence>
<name>A0A2Z6NN36_TRISU</name>
<dbReference type="InterPro" id="IPR002156">
    <property type="entry name" value="RNaseH_domain"/>
</dbReference>
<dbReference type="Pfam" id="PF13456">
    <property type="entry name" value="RVT_3"/>
    <property type="match status" value="1"/>
</dbReference>
<dbReference type="SUPFAM" id="SSF53098">
    <property type="entry name" value="Ribonuclease H-like"/>
    <property type="match status" value="1"/>
</dbReference>
<reference evidence="3" key="1">
    <citation type="journal article" date="2017" name="Front. Plant Sci.">
        <title>Climate Clever Clovers: New Paradigm to Reduce the Environmental Footprint of Ruminants by Breeding Low Methanogenic Forages Utilizing Haplotype Variation.</title>
        <authorList>
            <person name="Kaur P."/>
            <person name="Appels R."/>
            <person name="Bayer P.E."/>
            <person name="Keeble-Gagnere G."/>
            <person name="Wang J."/>
            <person name="Hirakawa H."/>
            <person name="Shirasawa K."/>
            <person name="Vercoe P."/>
            <person name="Stefanova K."/>
            <person name="Durmic Z."/>
            <person name="Nichols P."/>
            <person name="Revell C."/>
            <person name="Isobe S.N."/>
            <person name="Edwards D."/>
            <person name="Erskine W."/>
        </authorList>
    </citation>
    <scope>NUCLEOTIDE SEQUENCE [LARGE SCALE GENOMIC DNA]</scope>
    <source>
        <strain evidence="3">cv. Daliak</strain>
    </source>
</reference>
<dbReference type="InterPro" id="IPR044730">
    <property type="entry name" value="RNase_H-like_dom_plant"/>
</dbReference>
<dbReference type="Proteomes" id="UP000242715">
    <property type="component" value="Unassembled WGS sequence"/>
</dbReference>
<evidence type="ECO:0000313" key="2">
    <source>
        <dbReference type="EMBL" id="GAU45794.1"/>
    </source>
</evidence>
<protein>
    <recommendedName>
        <fullName evidence="1">RNase H type-1 domain-containing protein</fullName>
    </recommendedName>
</protein>
<gene>
    <name evidence="2" type="ORF">TSUD_86970</name>
</gene>
<dbReference type="PANTHER" id="PTHR47723:SF13">
    <property type="entry name" value="PUTATIVE-RELATED"/>
    <property type="match status" value="1"/>
</dbReference>
<keyword evidence="3" id="KW-1185">Reference proteome</keyword>
<dbReference type="OrthoDB" id="1435729at2759"/>
<dbReference type="AlphaFoldDB" id="A0A2Z6NN36"/>
<organism evidence="2 3">
    <name type="scientific">Trifolium subterraneum</name>
    <name type="common">Subterranean clover</name>
    <dbReference type="NCBI Taxonomy" id="3900"/>
    <lineage>
        <taxon>Eukaryota</taxon>
        <taxon>Viridiplantae</taxon>
        <taxon>Streptophyta</taxon>
        <taxon>Embryophyta</taxon>
        <taxon>Tracheophyta</taxon>
        <taxon>Spermatophyta</taxon>
        <taxon>Magnoliopsida</taxon>
        <taxon>eudicotyledons</taxon>
        <taxon>Gunneridae</taxon>
        <taxon>Pentapetalae</taxon>
        <taxon>rosids</taxon>
        <taxon>fabids</taxon>
        <taxon>Fabales</taxon>
        <taxon>Fabaceae</taxon>
        <taxon>Papilionoideae</taxon>
        <taxon>50 kb inversion clade</taxon>
        <taxon>NPAAA clade</taxon>
        <taxon>Hologalegina</taxon>
        <taxon>IRL clade</taxon>
        <taxon>Trifolieae</taxon>
        <taxon>Trifolium</taxon>
    </lineage>
</organism>
<accession>A0A2Z6NN36</accession>